<sequence>MSEKRTKRGIVLALLAASLWGISGTFSQFLFQQRNINVEWLMAVRMLVSGILLLAFSGIKKDSDLLKIWRTKKDRLQLLSFGLTGMLTVQYTYFAAIRHSNAATATILQYAGPVIIAGYLALKNKKAPAWPGCLAILMAVSGTFLLVTHGNVHTLNISGTALILGIASAIALAIYTLQPVSL</sequence>
<dbReference type="Proteomes" id="UP000198757">
    <property type="component" value="Unassembled WGS sequence"/>
</dbReference>
<dbReference type="STRING" id="1285928.SAMN04487894_10266"/>
<name>A0A1G6KSG8_NIADE</name>
<proteinExistence type="predicted"/>
<feature type="transmembrane region" description="Helical" evidence="1">
    <location>
        <begin position="102"/>
        <end position="122"/>
    </location>
</feature>
<feature type="transmembrane region" description="Helical" evidence="1">
    <location>
        <begin position="76"/>
        <end position="96"/>
    </location>
</feature>
<dbReference type="AlphaFoldDB" id="A0A1G6KSG8"/>
<reference evidence="4" key="1">
    <citation type="submission" date="2016-10" db="EMBL/GenBank/DDBJ databases">
        <authorList>
            <person name="Varghese N."/>
            <person name="Submissions S."/>
        </authorList>
    </citation>
    <scope>NUCLEOTIDE SEQUENCE [LARGE SCALE GENOMIC DNA]</scope>
    <source>
        <strain evidence="4">DSM 25811 / CCM 8410 / LMG 26954 / E90</strain>
    </source>
</reference>
<dbReference type="GO" id="GO:0016020">
    <property type="term" value="C:membrane"/>
    <property type="evidence" value="ECO:0007669"/>
    <property type="project" value="InterPro"/>
</dbReference>
<feature type="transmembrane region" description="Helical" evidence="1">
    <location>
        <begin position="155"/>
        <end position="177"/>
    </location>
</feature>
<dbReference type="PANTHER" id="PTHR22911:SF79">
    <property type="entry name" value="MOBA-LIKE NTP TRANSFERASE DOMAIN-CONTAINING PROTEIN"/>
    <property type="match status" value="1"/>
</dbReference>
<evidence type="ECO:0000259" key="2">
    <source>
        <dbReference type="Pfam" id="PF00892"/>
    </source>
</evidence>
<accession>A0A1G6KSG8</accession>
<feature type="domain" description="EamA" evidence="2">
    <location>
        <begin position="8"/>
        <end position="147"/>
    </location>
</feature>
<keyword evidence="1" id="KW-1133">Transmembrane helix</keyword>
<dbReference type="SUPFAM" id="SSF103481">
    <property type="entry name" value="Multidrug resistance efflux transporter EmrE"/>
    <property type="match status" value="1"/>
</dbReference>
<evidence type="ECO:0000313" key="3">
    <source>
        <dbReference type="EMBL" id="SDC33316.1"/>
    </source>
</evidence>
<dbReference type="RefSeq" id="WP_218127686.1">
    <property type="nucleotide sequence ID" value="NZ_FMZO01000002.1"/>
</dbReference>
<dbReference type="EMBL" id="FMZO01000002">
    <property type="protein sequence ID" value="SDC33316.1"/>
    <property type="molecule type" value="Genomic_DNA"/>
</dbReference>
<dbReference type="InterPro" id="IPR000620">
    <property type="entry name" value="EamA_dom"/>
</dbReference>
<dbReference type="InterPro" id="IPR037185">
    <property type="entry name" value="EmrE-like"/>
</dbReference>
<organism evidence="3 4">
    <name type="scientific">Niabella drilacis (strain DSM 25811 / CCM 8410 / CCUG 62505 / LMG 26954 / E90)</name>
    <dbReference type="NCBI Taxonomy" id="1285928"/>
    <lineage>
        <taxon>Bacteria</taxon>
        <taxon>Pseudomonadati</taxon>
        <taxon>Bacteroidota</taxon>
        <taxon>Chitinophagia</taxon>
        <taxon>Chitinophagales</taxon>
        <taxon>Chitinophagaceae</taxon>
        <taxon>Niabella</taxon>
    </lineage>
</organism>
<dbReference type="Pfam" id="PF00892">
    <property type="entry name" value="EamA"/>
    <property type="match status" value="1"/>
</dbReference>
<dbReference type="PANTHER" id="PTHR22911">
    <property type="entry name" value="ACYL-MALONYL CONDENSING ENZYME-RELATED"/>
    <property type="match status" value="1"/>
</dbReference>
<feature type="transmembrane region" description="Helical" evidence="1">
    <location>
        <begin position="129"/>
        <end position="149"/>
    </location>
</feature>
<protein>
    <submittedName>
        <fullName evidence="3">EamA-like transporter family protein</fullName>
    </submittedName>
</protein>
<evidence type="ECO:0000256" key="1">
    <source>
        <dbReference type="SAM" id="Phobius"/>
    </source>
</evidence>
<keyword evidence="1" id="KW-0812">Transmembrane</keyword>
<keyword evidence="4" id="KW-1185">Reference proteome</keyword>
<keyword evidence="1" id="KW-0472">Membrane</keyword>
<evidence type="ECO:0000313" key="4">
    <source>
        <dbReference type="Proteomes" id="UP000198757"/>
    </source>
</evidence>
<gene>
    <name evidence="3" type="ORF">SAMN04487894_10266</name>
</gene>
<feature type="transmembrane region" description="Helical" evidence="1">
    <location>
        <begin position="37"/>
        <end position="56"/>
    </location>
</feature>